<reference evidence="2 3" key="1">
    <citation type="submission" date="2019-07" db="EMBL/GenBank/DDBJ databases">
        <title>Complete Genome Sequence of Leptotrichia trevisanii Strain JMUB3870.</title>
        <authorList>
            <person name="Watanabe S."/>
            <person name="Cui L."/>
        </authorList>
    </citation>
    <scope>NUCLEOTIDE SEQUENCE [LARGE SCALE GENOMIC DNA]</scope>
    <source>
        <strain evidence="2 3">JMUB3870</strain>
    </source>
</reference>
<dbReference type="EMBL" id="AP019831">
    <property type="protein sequence ID" value="BBM45000.1"/>
    <property type="molecule type" value="Genomic_DNA"/>
</dbReference>
<gene>
    <name evidence="2" type="ORF">JMUB3870_1118</name>
</gene>
<evidence type="ECO:0000313" key="3">
    <source>
        <dbReference type="Proteomes" id="UP000422644"/>
    </source>
</evidence>
<evidence type="ECO:0000256" key="1">
    <source>
        <dbReference type="SAM" id="SignalP"/>
    </source>
</evidence>
<dbReference type="AlphaFoldDB" id="A0A510K062"/>
<feature type="signal peptide" evidence="1">
    <location>
        <begin position="1"/>
        <end position="23"/>
    </location>
</feature>
<proteinExistence type="predicted"/>
<evidence type="ECO:0000313" key="2">
    <source>
        <dbReference type="EMBL" id="BBM45000.1"/>
    </source>
</evidence>
<accession>A0A510K062</accession>
<organism evidence="2 3">
    <name type="scientific">Leptotrichia trevisanii</name>
    <dbReference type="NCBI Taxonomy" id="109328"/>
    <lineage>
        <taxon>Bacteria</taxon>
        <taxon>Fusobacteriati</taxon>
        <taxon>Fusobacteriota</taxon>
        <taxon>Fusobacteriia</taxon>
        <taxon>Fusobacteriales</taxon>
        <taxon>Leptotrichiaceae</taxon>
        <taxon>Leptotrichia</taxon>
    </lineage>
</organism>
<name>A0A510K062_9FUSO</name>
<feature type="chain" id="PRO_5022059340" description="PsbP C-terminal domain-containing protein" evidence="1">
    <location>
        <begin position="24"/>
        <end position="167"/>
    </location>
</feature>
<evidence type="ECO:0008006" key="4">
    <source>
        <dbReference type="Google" id="ProtNLM"/>
    </source>
</evidence>
<keyword evidence="3" id="KW-1185">Reference proteome</keyword>
<keyword evidence="1" id="KW-0732">Signal</keyword>
<dbReference type="Proteomes" id="UP000422644">
    <property type="component" value="Chromosome"/>
</dbReference>
<protein>
    <recommendedName>
        <fullName evidence="4">PsbP C-terminal domain-containing protein</fullName>
    </recommendedName>
</protein>
<sequence length="167" mass="18593">MKMKNLKRILLMLFLVTSLFSFASGNSRETVRFGSKTVGYISVPSDWYAFDDSNPATSSTAKQVSIDNTNIITLDIVNTRNVNPELAVKAMAEKYLNSGISEENIDLRDANVNGYVGKQIGIGFDDGTVLIMYFIKANGKLYYIAQEGNPEHQVKLAKVISTWKPDR</sequence>